<feature type="compositionally biased region" description="Basic and acidic residues" evidence="7">
    <location>
        <begin position="988"/>
        <end position="997"/>
    </location>
</feature>
<evidence type="ECO:0000313" key="10">
    <source>
        <dbReference type="EMBL" id="KAJ5358780.1"/>
    </source>
</evidence>
<evidence type="ECO:0000256" key="3">
    <source>
        <dbReference type="ARBA" id="ARBA00022691"/>
    </source>
</evidence>
<organism evidence="10 11">
    <name type="scientific">Penicillium cataractarum</name>
    <dbReference type="NCBI Taxonomy" id="2100454"/>
    <lineage>
        <taxon>Eukaryota</taxon>
        <taxon>Fungi</taxon>
        <taxon>Dikarya</taxon>
        <taxon>Ascomycota</taxon>
        <taxon>Pezizomycotina</taxon>
        <taxon>Eurotiomycetes</taxon>
        <taxon>Eurotiomycetidae</taxon>
        <taxon>Eurotiales</taxon>
        <taxon>Aspergillaceae</taxon>
        <taxon>Penicillium</taxon>
    </lineage>
</organism>
<reference evidence="10" key="1">
    <citation type="submission" date="2022-11" db="EMBL/GenBank/DDBJ databases">
        <authorList>
            <person name="Petersen C."/>
        </authorList>
    </citation>
    <scope>NUCLEOTIDE SEQUENCE</scope>
    <source>
        <strain evidence="10">IBT 29864</strain>
    </source>
</reference>
<feature type="domain" description="SAP" evidence="9">
    <location>
        <begin position="164"/>
        <end position="198"/>
    </location>
</feature>
<reference evidence="10" key="2">
    <citation type="journal article" date="2023" name="IMA Fungus">
        <title>Comparative genomic study of the Penicillium genus elucidates a diverse pangenome and 15 lateral gene transfer events.</title>
        <authorList>
            <person name="Petersen C."/>
            <person name="Sorensen T."/>
            <person name="Nielsen M.R."/>
            <person name="Sondergaard T.E."/>
            <person name="Sorensen J.L."/>
            <person name="Fitzpatrick D.A."/>
            <person name="Frisvad J.C."/>
            <person name="Nielsen K.L."/>
        </authorList>
    </citation>
    <scope>NUCLEOTIDE SEQUENCE</scope>
    <source>
        <strain evidence="10">IBT 29864</strain>
    </source>
</reference>
<comment type="catalytic activity">
    <reaction evidence="6">
        <text>L-lysyl-[histone] + S-adenosyl-L-methionine = N(6)-methyl-L-lysyl-[histone] + S-adenosyl-L-homocysteine + H(+)</text>
        <dbReference type="Rhea" id="RHEA:10024"/>
        <dbReference type="Rhea" id="RHEA-COMP:9845"/>
        <dbReference type="Rhea" id="RHEA-COMP:9846"/>
        <dbReference type="ChEBI" id="CHEBI:15378"/>
        <dbReference type="ChEBI" id="CHEBI:29969"/>
        <dbReference type="ChEBI" id="CHEBI:57856"/>
        <dbReference type="ChEBI" id="CHEBI:59789"/>
        <dbReference type="ChEBI" id="CHEBI:61929"/>
    </reaction>
    <physiologicalReaction direction="left-to-right" evidence="6">
        <dbReference type="Rhea" id="RHEA:10025"/>
    </physiologicalReaction>
</comment>
<evidence type="ECO:0000259" key="8">
    <source>
        <dbReference type="PROSITE" id="PS50280"/>
    </source>
</evidence>
<dbReference type="OrthoDB" id="438641at2759"/>
<dbReference type="InterPro" id="IPR001214">
    <property type="entry name" value="SET_dom"/>
</dbReference>
<feature type="region of interest" description="Disordered" evidence="7">
    <location>
        <begin position="1"/>
        <end position="47"/>
    </location>
</feature>
<proteinExistence type="predicted"/>
<dbReference type="InterPro" id="IPR011990">
    <property type="entry name" value="TPR-like_helical_dom_sf"/>
</dbReference>
<keyword evidence="2" id="KW-0808">Transferase</keyword>
<evidence type="ECO:0000259" key="9">
    <source>
        <dbReference type="PROSITE" id="PS50800"/>
    </source>
</evidence>
<dbReference type="PANTHER" id="PTHR46402:SF2">
    <property type="entry name" value="HISTONE-LYSINE N-TRIMETHYLTRANSFERASE SMYD5"/>
    <property type="match status" value="1"/>
</dbReference>
<dbReference type="GeneID" id="81443285"/>
<gene>
    <name evidence="10" type="ORF">N7496_011193</name>
</gene>
<keyword evidence="11" id="KW-1185">Reference proteome</keyword>
<sequence>MAGNQPKQGNENEKKPEIQERERSSKSDTRFLSQPPTAMVAPPDWPPRPDIFDEVLLRKPITPERAHDAYMAWNLPDQALGQAWKQWEANKQRPYPRPPDKDLDIHVLAHNVYEHLMSDPLIPMACAKGKQRSKEQGLDQKYDFSKNMQQTKQAAIDSGGLGYLKFLDLPQLQAECKEKGLDTSGKAADLKSRIINSTMDKWSGMLLKSDLSHWRVQRSEKYTLEPWNRPKANALEMYTAAIQISPYNPTYWVSRAYCHYQLEYFDLAIGDAYRAQLLCDVLEQSSERNRRPGFYARIWEAIEAHLMVLPRDKTGKLKPEVTRMRKANGINVFVPTLQKSLHGIISLSLAGLNAWNDYRDHMRILETRLGMPDRDVRVPQLRNILSEKAAHVYRNQTQYKKKLFFHEHSAGAVQASQPYPFENQDLDRTSSSFLDILNQNVFDSTGTMGKDSPACHAAKSGGMQEIGVFARSAIKPGTIIHAEEPTIRGHLPPRRLTKDMHGKAHDKNRCENCLKEISPAMVRQQTKTTNKCPCSEKWLRQPGTPGLTFCKPSARSKNSEKSCLEIARELHHFSSCGKDWQWLYDAMRPVASIWNEQQYISHTNEGHGTTLMLLLRNVFEIALHRRQEEPDDEMRLNAHEIDELLVLDGNSKSWRDSWFPFNMAANIKVPFDILEALGVDIFQRPEFDTWVIQIILRKLLVNAVPWDPRRQGNVSDRLETDRDKKLHSPEAQFQRMKNKEPLNDLDPSLANLYLFPGLSMFNHSCEGSNNADWGYDTVIPNRVIVWATKDIAKGEEIRIRYRNHAIRSHRRATRLFGGPCCCPQCLNNSPRPETPDAENFTDQTFSSSEPESEPKPQEVQSGLYGGARLSWQSTALNYDDTVDSREGDREKAARQERAVVENGKVVIYRDLTSPSPLNPRTRKRKRGDLDGDESWKKSKRGDDSADRSWDSWDSPGRIVDIHGKELKVPRDPEKRAEFARKYREKLRKGFEKAEAQAKKKAAAKRKK</sequence>
<dbReference type="InterPro" id="IPR046341">
    <property type="entry name" value="SET_dom_sf"/>
</dbReference>
<dbReference type="InterPro" id="IPR003034">
    <property type="entry name" value="SAP_dom"/>
</dbReference>
<dbReference type="EMBL" id="JAPZBS010000009">
    <property type="protein sequence ID" value="KAJ5358780.1"/>
    <property type="molecule type" value="Genomic_DNA"/>
</dbReference>
<dbReference type="Proteomes" id="UP001147782">
    <property type="component" value="Unassembled WGS sequence"/>
</dbReference>
<dbReference type="Pfam" id="PF00856">
    <property type="entry name" value="SET"/>
    <property type="match status" value="1"/>
</dbReference>
<evidence type="ECO:0000256" key="5">
    <source>
        <dbReference type="ARBA" id="ARBA00044528"/>
    </source>
</evidence>
<dbReference type="PROSITE" id="PS50280">
    <property type="entry name" value="SET"/>
    <property type="match status" value="1"/>
</dbReference>
<dbReference type="RefSeq" id="XP_056550066.1">
    <property type="nucleotide sequence ID" value="XM_056704106.1"/>
</dbReference>
<dbReference type="PROSITE" id="PS50800">
    <property type="entry name" value="SAP"/>
    <property type="match status" value="1"/>
</dbReference>
<protein>
    <recommendedName>
        <fullName evidence="5">Histone-lysine N-methyltransferase SET5</fullName>
    </recommendedName>
    <alternativeName>
        <fullName evidence="4">SET domain-containing protein 5</fullName>
    </alternativeName>
</protein>
<evidence type="ECO:0000256" key="6">
    <source>
        <dbReference type="ARBA" id="ARBA00048619"/>
    </source>
</evidence>
<evidence type="ECO:0000256" key="1">
    <source>
        <dbReference type="ARBA" id="ARBA00022603"/>
    </source>
</evidence>
<dbReference type="SUPFAM" id="SSF82199">
    <property type="entry name" value="SET domain"/>
    <property type="match status" value="1"/>
</dbReference>
<keyword evidence="1" id="KW-0489">Methyltransferase</keyword>
<feature type="region of interest" description="Disordered" evidence="7">
    <location>
        <begin position="829"/>
        <end position="861"/>
    </location>
</feature>
<feature type="region of interest" description="Disordered" evidence="7">
    <location>
        <begin position="988"/>
        <end position="1007"/>
    </location>
</feature>
<evidence type="ECO:0000256" key="2">
    <source>
        <dbReference type="ARBA" id="ARBA00022679"/>
    </source>
</evidence>
<accession>A0A9W9UXH5</accession>
<keyword evidence="3" id="KW-0949">S-adenosyl-L-methionine</keyword>
<name>A0A9W9UXH5_9EURO</name>
<dbReference type="AlphaFoldDB" id="A0A9W9UXH5"/>
<evidence type="ECO:0000313" key="11">
    <source>
        <dbReference type="Proteomes" id="UP001147782"/>
    </source>
</evidence>
<dbReference type="Pfam" id="PF02037">
    <property type="entry name" value="SAP"/>
    <property type="match status" value="1"/>
</dbReference>
<feature type="compositionally biased region" description="Basic residues" evidence="7">
    <location>
        <begin position="998"/>
        <end position="1007"/>
    </location>
</feature>
<feature type="compositionally biased region" description="Basic and acidic residues" evidence="7">
    <location>
        <begin position="927"/>
        <end position="950"/>
    </location>
</feature>
<evidence type="ECO:0000256" key="4">
    <source>
        <dbReference type="ARBA" id="ARBA00042380"/>
    </source>
</evidence>
<comment type="caution">
    <text evidence="10">The sequence shown here is derived from an EMBL/GenBank/DDBJ whole genome shotgun (WGS) entry which is preliminary data.</text>
</comment>
<feature type="region of interest" description="Disordered" evidence="7">
    <location>
        <begin position="910"/>
        <end position="957"/>
    </location>
</feature>
<dbReference type="GO" id="GO:0032259">
    <property type="term" value="P:methylation"/>
    <property type="evidence" value="ECO:0007669"/>
    <property type="project" value="UniProtKB-KW"/>
</dbReference>
<feature type="domain" description="SET" evidence="8">
    <location>
        <begin position="453"/>
        <end position="802"/>
    </location>
</feature>
<feature type="compositionally biased region" description="Basic and acidic residues" evidence="7">
    <location>
        <begin position="10"/>
        <end position="29"/>
    </location>
</feature>
<dbReference type="GO" id="GO:0042799">
    <property type="term" value="F:histone H4K20 methyltransferase activity"/>
    <property type="evidence" value="ECO:0007669"/>
    <property type="project" value="TreeGrafter"/>
</dbReference>
<dbReference type="Gene3D" id="2.170.270.10">
    <property type="entry name" value="SET domain"/>
    <property type="match status" value="1"/>
</dbReference>
<dbReference type="Gene3D" id="1.25.40.10">
    <property type="entry name" value="Tetratricopeptide repeat domain"/>
    <property type="match status" value="1"/>
</dbReference>
<dbReference type="SUPFAM" id="SSF48452">
    <property type="entry name" value="TPR-like"/>
    <property type="match status" value="1"/>
</dbReference>
<dbReference type="PANTHER" id="PTHR46402">
    <property type="entry name" value="SET AND MYND DOMAIN-CONTAINING PROTEIN 5"/>
    <property type="match status" value="1"/>
</dbReference>
<dbReference type="GO" id="GO:0045814">
    <property type="term" value="P:negative regulation of gene expression, epigenetic"/>
    <property type="evidence" value="ECO:0007669"/>
    <property type="project" value="TreeGrafter"/>
</dbReference>
<evidence type="ECO:0000256" key="7">
    <source>
        <dbReference type="SAM" id="MobiDB-lite"/>
    </source>
</evidence>